<dbReference type="GO" id="GO:0005634">
    <property type="term" value="C:nucleus"/>
    <property type="evidence" value="ECO:0007669"/>
    <property type="project" value="UniProtKB-SubCell"/>
</dbReference>
<evidence type="ECO:0000256" key="5">
    <source>
        <dbReference type="ARBA" id="ARBA00022682"/>
    </source>
</evidence>
<name>A0AAV0H6N6_9ROSI</name>
<dbReference type="GO" id="GO:0009738">
    <property type="term" value="P:abscisic acid-activated signaling pathway"/>
    <property type="evidence" value="ECO:0007669"/>
    <property type="project" value="UniProtKB-KW"/>
</dbReference>
<accession>A0AAV0H6N6</accession>
<evidence type="ECO:0000256" key="2">
    <source>
        <dbReference type="ARBA" id="ARBA00004496"/>
    </source>
</evidence>
<evidence type="ECO:0000256" key="7">
    <source>
        <dbReference type="ARBA" id="ARBA00023242"/>
    </source>
</evidence>
<dbReference type="InterPro" id="IPR050279">
    <property type="entry name" value="Plant_def-hormone_signal"/>
</dbReference>
<organism evidence="9 10">
    <name type="scientific">Linum tenue</name>
    <dbReference type="NCBI Taxonomy" id="586396"/>
    <lineage>
        <taxon>Eukaryota</taxon>
        <taxon>Viridiplantae</taxon>
        <taxon>Streptophyta</taxon>
        <taxon>Embryophyta</taxon>
        <taxon>Tracheophyta</taxon>
        <taxon>Spermatophyta</taxon>
        <taxon>Magnoliopsida</taxon>
        <taxon>eudicotyledons</taxon>
        <taxon>Gunneridae</taxon>
        <taxon>Pentapetalae</taxon>
        <taxon>rosids</taxon>
        <taxon>fabids</taxon>
        <taxon>Malpighiales</taxon>
        <taxon>Linaceae</taxon>
        <taxon>Linum</taxon>
    </lineage>
</organism>
<proteinExistence type="inferred from homology"/>
<dbReference type="Proteomes" id="UP001154282">
    <property type="component" value="Unassembled WGS sequence"/>
</dbReference>
<dbReference type="InterPro" id="IPR019587">
    <property type="entry name" value="Polyketide_cyclase/dehydratase"/>
</dbReference>
<dbReference type="InterPro" id="IPR023393">
    <property type="entry name" value="START-like_dom_sf"/>
</dbReference>
<dbReference type="Pfam" id="PF10604">
    <property type="entry name" value="Polyketide_cyc2"/>
    <property type="match status" value="1"/>
</dbReference>
<evidence type="ECO:0000256" key="4">
    <source>
        <dbReference type="ARBA" id="ARBA00022490"/>
    </source>
</evidence>
<evidence type="ECO:0000313" key="9">
    <source>
        <dbReference type="EMBL" id="CAI0380984.1"/>
    </source>
</evidence>
<sequence>MPVLTKTCRMALSANEVWGAISAATNMYPAAMPNLIAGIRVTSRDGVTAGSVREITFGTATAGMVSQATEQITRVDHATRTVESTFNNDRNFVGRHFRSASLVVKVDPNNADDGPNSRGSTITWTLTYSWISTTASGGLNLDVFWNAIEQGFKDLDTYI</sequence>
<evidence type="ECO:0000256" key="3">
    <source>
        <dbReference type="ARBA" id="ARBA00008594"/>
    </source>
</evidence>
<keyword evidence="10" id="KW-1185">Reference proteome</keyword>
<evidence type="ECO:0000256" key="1">
    <source>
        <dbReference type="ARBA" id="ARBA00004123"/>
    </source>
</evidence>
<comment type="caution">
    <text evidence="9">The sequence shown here is derived from an EMBL/GenBank/DDBJ whole genome shotgun (WGS) entry which is preliminary data.</text>
</comment>
<gene>
    <name evidence="9" type="ORF">LITE_LOCUS2919</name>
</gene>
<keyword evidence="6" id="KW-0675">Receptor</keyword>
<keyword evidence="5" id="KW-0938">Abscisic acid signaling pathway</keyword>
<comment type="similarity">
    <text evidence="3">Belongs to the PYR/PYL/RCAR abscisic acid intracellular receptor family.</text>
</comment>
<evidence type="ECO:0000256" key="8">
    <source>
        <dbReference type="ARBA" id="ARBA00023272"/>
    </source>
</evidence>
<evidence type="ECO:0000256" key="6">
    <source>
        <dbReference type="ARBA" id="ARBA00023170"/>
    </source>
</evidence>
<keyword evidence="8" id="KW-0650">Protein phosphatase inhibitor</keyword>
<dbReference type="AlphaFoldDB" id="A0AAV0H6N6"/>
<reference evidence="9" key="1">
    <citation type="submission" date="2022-08" db="EMBL/GenBank/DDBJ databases">
        <authorList>
            <person name="Gutierrez-Valencia J."/>
        </authorList>
    </citation>
    <scope>NUCLEOTIDE SEQUENCE</scope>
</reference>
<keyword evidence="7" id="KW-0539">Nucleus</keyword>
<dbReference type="GO" id="GO:0010427">
    <property type="term" value="F:abscisic acid binding"/>
    <property type="evidence" value="ECO:0007669"/>
    <property type="project" value="TreeGrafter"/>
</dbReference>
<dbReference type="Gene3D" id="3.30.530.20">
    <property type="match status" value="1"/>
</dbReference>
<dbReference type="EMBL" id="CAMGYJ010000002">
    <property type="protein sequence ID" value="CAI0380984.1"/>
    <property type="molecule type" value="Genomic_DNA"/>
</dbReference>
<evidence type="ECO:0000313" key="10">
    <source>
        <dbReference type="Proteomes" id="UP001154282"/>
    </source>
</evidence>
<dbReference type="GO" id="GO:0038023">
    <property type="term" value="F:signaling receptor activity"/>
    <property type="evidence" value="ECO:0007669"/>
    <property type="project" value="TreeGrafter"/>
</dbReference>
<keyword evidence="4" id="KW-0963">Cytoplasm</keyword>
<dbReference type="SUPFAM" id="SSF55961">
    <property type="entry name" value="Bet v1-like"/>
    <property type="match status" value="1"/>
</dbReference>
<comment type="subcellular location">
    <subcellularLocation>
        <location evidence="2">Cytoplasm</location>
    </subcellularLocation>
    <subcellularLocation>
        <location evidence="1">Nucleus</location>
    </subcellularLocation>
</comment>
<dbReference type="GO" id="GO:0005737">
    <property type="term" value="C:cytoplasm"/>
    <property type="evidence" value="ECO:0007669"/>
    <property type="project" value="UniProtKB-SubCell"/>
</dbReference>
<dbReference type="GO" id="GO:0004864">
    <property type="term" value="F:protein phosphatase inhibitor activity"/>
    <property type="evidence" value="ECO:0007669"/>
    <property type="project" value="UniProtKB-KW"/>
</dbReference>
<protein>
    <submittedName>
        <fullName evidence="9">Uncharacterized protein</fullName>
    </submittedName>
</protein>
<dbReference type="PANTHER" id="PTHR31213">
    <property type="entry name" value="OS08G0374000 PROTEIN-RELATED"/>
    <property type="match status" value="1"/>
</dbReference>